<dbReference type="RefSeq" id="WP_376920999.1">
    <property type="nucleotide sequence ID" value="NZ_JBHRSW010000036.1"/>
</dbReference>
<protein>
    <recommendedName>
        <fullName evidence="4">HEAT repeat domain-containing protein</fullName>
    </recommendedName>
</protein>
<sequence length="262" mass="28895">MVKVLLSWMAIFLMLASNPSLAVTDSQENALEKPSKKSIVFFKRQVKSNNSVENAVKSLIARYPEKASNFVKVALFTYPEKYEEIIRASVIAKPVIVDEIIKLANHYKVSAPTNIVAIAVNAEPSYAEVATKAACKYSPEDFTEIVRTAVKSEPDSADQIAQKLVTAYPNRALEILVTTIKEVPYVGKYVLDALLALVQEDKDTTEDMIVASIEQLADYPSAMERLVKLAKEHKIDANKVSTSAIKGGLDEESVASLIKTHY</sequence>
<evidence type="ECO:0000313" key="3">
    <source>
        <dbReference type="Proteomes" id="UP001595478"/>
    </source>
</evidence>
<evidence type="ECO:0008006" key="4">
    <source>
        <dbReference type="Google" id="ProtNLM"/>
    </source>
</evidence>
<feature type="chain" id="PRO_5045809133" description="HEAT repeat domain-containing protein" evidence="1">
    <location>
        <begin position="23"/>
        <end position="262"/>
    </location>
</feature>
<proteinExistence type="predicted"/>
<gene>
    <name evidence="2" type="ORF">ACFOHL_14705</name>
</gene>
<evidence type="ECO:0000313" key="2">
    <source>
        <dbReference type="EMBL" id="MFC3122873.1"/>
    </source>
</evidence>
<comment type="caution">
    <text evidence="2">The sequence shown here is derived from an EMBL/GenBank/DDBJ whole genome shotgun (WGS) entry which is preliminary data.</text>
</comment>
<feature type="signal peptide" evidence="1">
    <location>
        <begin position="1"/>
        <end position="22"/>
    </location>
</feature>
<dbReference type="Proteomes" id="UP001595478">
    <property type="component" value="Unassembled WGS sequence"/>
</dbReference>
<accession>A0ABV7FUF6</accession>
<keyword evidence="3" id="KW-1185">Reference proteome</keyword>
<keyword evidence="1" id="KW-0732">Signal</keyword>
<dbReference type="EMBL" id="JBHRSW010000036">
    <property type="protein sequence ID" value="MFC3122873.1"/>
    <property type="molecule type" value="Genomic_DNA"/>
</dbReference>
<reference evidence="3" key="1">
    <citation type="journal article" date="2019" name="Int. J. Syst. Evol. Microbiol.">
        <title>The Global Catalogue of Microorganisms (GCM) 10K type strain sequencing project: providing services to taxonomists for standard genome sequencing and annotation.</title>
        <authorList>
            <consortium name="The Broad Institute Genomics Platform"/>
            <consortium name="The Broad Institute Genome Sequencing Center for Infectious Disease"/>
            <person name="Wu L."/>
            <person name="Ma J."/>
        </authorList>
    </citation>
    <scope>NUCLEOTIDE SEQUENCE [LARGE SCALE GENOMIC DNA]</scope>
    <source>
        <strain evidence="3">KCTC 52473</strain>
    </source>
</reference>
<name>A0ABV7FUF6_9ALTE</name>
<organism evidence="2 3">
    <name type="scientific">Agaribacter flavus</name>
    <dbReference type="NCBI Taxonomy" id="1902781"/>
    <lineage>
        <taxon>Bacteria</taxon>
        <taxon>Pseudomonadati</taxon>
        <taxon>Pseudomonadota</taxon>
        <taxon>Gammaproteobacteria</taxon>
        <taxon>Alteromonadales</taxon>
        <taxon>Alteromonadaceae</taxon>
        <taxon>Agaribacter</taxon>
    </lineage>
</organism>
<evidence type="ECO:0000256" key="1">
    <source>
        <dbReference type="SAM" id="SignalP"/>
    </source>
</evidence>